<evidence type="ECO:0000313" key="2">
    <source>
        <dbReference type="Proteomes" id="UP000653472"/>
    </source>
</evidence>
<proteinExistence type="predicted"/>
<dbReference type="EMBL" id="JAAVXB010000002">
    <property type="protein sequence ID" value="NKF21563.1"/>
    <property type="molecule type" value="Genomic_DNA"/>
</dbReference>
<sequence length="82" mass="9568">MTEKLYAERDVIQQADHYFRHVMAMTAEGLHSKADVAAELAHRDIEIERLRAALEKIACRSQDDYLLWWQIEARDALKPNSN</sequence>
<dbReference type="RefSeq" id="WP_168146819.1">
    <property type="nucleotide sequence ID" value="NZ_JAAVXB010000002.1"/>
</dbReference>
<gene>
    <name evidence="1" type="ORF">G7Y82_04480</name>
</gene>
<accession>A0A970B5C5</accession>
<protein>
    <submittedName>
        <fullName evidence="1">Uncharacterized protein</fullName>
    </submittedName>
</protein>
<keyword evidence="2" id="KW-1185">Reference proteome</keyword>
<dbReference type="AlphaFoldDB" id="A0A970B5C5"/>
<dbReference type="Proteomes" id="UP000653472">
    <property type="component" value="Unassembled WGS sequence"/>
</dbReference>
<evidence type="ECO:0000313" key="1">
    <source>
        <dbReference type="EMBL" id="NKF21563.1"/>
    </source>
</evidence>
<organism evidence="1 2">
    <name type="scientific">Solimonas marina</name>
    <dbReference type="NCBI Taxonomy" id="2714601"/>
    <lineage>
        <taxon>Bacteria</taxon>
        <taxon>Pseudomonadati</taxon>
        <taxon>Pseudomonadota</taxon>
        <taxon>Gammaproteobacteria</taxon>
        <taxon>Nevskiales</taxon>
        <taxon>Nevskiaceae</taxon>
        <taxon>Solimonas</taxon>
    </lineage>
</organism>
<comment type="caution">
    <text evidence="1">The sequence shown here is derived from an EMBL/GenBank/DDBJ whole genome shotgun (WGS) entry which is preliminary data.</text>
</comment>
<reference evidence="1" key="1">
    <citation type="submission" date="2020-03" db="EMBL/GenBank/DDBJ databases">
        <title>Solimonas marina sp. nov., isolated from deep seawater of the Pacific Ocean.</title>
        <authorList>
            <person name="Liu X."/>
            <person name="Lai Q."/>
            <person name="Sun F."/>
            <person name="Gai Y."/>
            <person name="Li G."/>
            <person name="Shao Z."/>
        </authorList>
    </citation>
    <scope>NUCLEOTIDE SEQUENCE</scope>
    <source>
        <strain evidence="1">C16B3</strain>
    </source>
</reference>
<name>A0A970B5C5_9GAMM</name>